<feature type="transmembrane region" description="Helical" evidence="11">
    <location>
        <begin position="35"/>
        <end position="54"/>
    </location>
</feature>
<evidence type="ECO:0000256" key="5">
    <source>
        <dbReference type="ARBA" id="ARBA00022692"/>
    </source>
</evidence>
<feature type="region of interest" description="Disordered" evidence="10">
    <location>
        <begin position="360"/>
        <end position="388"/>
    </location>
</feature>
<feature type="domain" description="Protein export membrane protein SecD/SecF C-terminal" evidence="12">
    <location>
        <begin position="126"/>
        <end position="316"/>
    </location>
</feature>
<dbReference type="InterPro" id="IPR055344">
    <property type="entry name" value="SecD_SecF_C_bact"/>
</dbReference>
<feature type="transmembrane region" description="Helical" evidence="11">
    <location>
        <begin position="155"/>
        <end position="172"/>
    </location>
</feature>
<feature type="transmembrane region" description="Helical" evidence="11">
    <location>
        <begin position="179"/>
        <end position="200"/>
    </location>
</feature>
<keyword evidence="8" id="KW-0811">Translocation</keyword>
<dbReference type="GO" id="GO:0005886">
    <property type="term" value="C:plasma membrane"/>
    <property type="evidence" value="ECO:0007669"/>
    <property type="project" value="UniProtKB-SubCell"/>
</dbReference>
<dbReference type="GO" id="GO:0015450">
    <property type="term" value="F:protein-transporting ATPase activity"/>
    <property type="evidence" value="ECO:0007669"/>
    <property type="project" value="InterPro"/>
</dbReference>
<evidence type="ECO:0000256" key="1">
    <source>
        <dbReference type="ARBA" id="ARBA00004651"/>
    </source>
</evidence>
<feature type="transmembrane region" description="Helical" evidence="11">
    <location>
        <begin position="290"/>
        <end position="315"/>
    </location>
</feature>
<dbReference type="AlphaFoldDB" id="A0A6J7DE79"/>
<evidence type="ECO:0000256" key="8">
    <source>
        <dbReference type="ARBA" id="ARBA00023010"/>
    </source>
</evidence>
<dbReference type="Pfam" id="PF02355">
    <property type="entry name" value="SecD_SecF_C"/>
    <property type="match status" value="1"/>
</dbReference>
<evidence type="ECO:0000256" key="4">
    <source>
        <dbReference type="ARBA" id="ARBA00022475"/>
    </source>
</evidence>
<sequence>MTDLDTSPVEALPKRSVFGRLYHGETRVDFMGRKWWGIGVSAALILVTIVSLLTQGLNLGLDFKGGVQWEVPSAQLTEAQARDVLTANGINAADAKIVTVSASGVARLRIQSAEQTAEVRQKVISDLAKAAKVDAKEISSNSVTSSWGSEITKKAVRALVVFVILVALFISWRFEWAMALSAIAAMLHDVLISVGIYSILQLEVTPATVIAFLTILGFSLYDTIVVFDKVDENTARFASARLPYDDVINVSMNQVLMRSLNTSLAAILPVLSLLVVGAGLLGAISLREFALALFVGLITGSYSSIFIASPLLAGLKGRTPKYRSLRAPRAVGVDLERLVLGGLPAARRESQRIRATAKGGEASAASAVNQPAHVVLTHPPRPRKKQRR</sequence>
<dbReference type="EMBL" id="CAFBLP010000010">
    <property type="protein sequence ID" value="CAB4867165.1"/>
    <property type="molecule type" value="Genomic_DNA"/>
</dbReference>
<dbReference type="NCBIfam" id="TIGR00916">
    <property type="entry name" value="2A0604s01"/>
    <property type="match status" value="1"/>
</dbReference>
<accession>A0A6J7DE79</accession>
<evidence type="ECO:0000259" key="12">
    <source>
        <dbReference type="Pfam" id="PF02355"/>
    </source>
</evidence>
<feature type="transmembrane region" description="Helical" evidence="11">
    <location>
        <begin position="264"/>
        <end position="284"/>
    </location>
</feature>
<evidence type="ECO:0000256" key="6">
    <source>
        <dbReference type="ARBA" id="ARBA00022927"/>
    </source>
</evidence>
<keyword evidence="5 11" id="KW-0812">Transmembrane</keyword>
<evidence type="ECO:0000256" key="10">
    <source>
        <dbReference type="SAM" id="MobiDB-lite"/>
    </source>
</evidence>
<organism evidence="13">
    <name type="scientific">freshwater metagenome</name>
    <dbReference type="NCBI Taxonomy" id="449393"/>
    <lineage>
        <taxon>unclassified sequences</taxon>
        <taxon>metagenomes</taxon>
        <taxon>ecological metagenomes</taxon>
    </lineage>
</organism>
<comment type="subcellular location">
    <subcellularLocation>
        <location evidence="1">Cell membrane</location>
        <topology evidence="1">Multi-pass membrane protein</topology>
    </subcellularLocation>
</comment>
<dbReference type="InterPro" id="IPR022645">
    <property type="entry name" value="SecD/SecF_bac"/>
</dbReference>
<dbReference type="PANTHER" id="PTHR30081:SF8">
    <property type="entry name" value="PROTEIN TRANSLOCASE SUBUNIT SECF"/>
    <property type="match status" value="1"/>
</dbReference>
<dbReference type="InterPro" id="IPR022813">
    <property type="entry name" value="SecD/SecF_arch_bac"/>
</dbReference>
<feature type="transmembrane region" description="Helical" evidence="11">
    <location>
        <begin position="206"/>
        <end position="227"/>
    </location>
</feature>
<evidence type="ECO:0000256" key="9">
    <source>
        <dbReference type="ARBA" id="ARBA00023136"/>
    </source>
</evidence>
<keyword evidence="4" id="KW-1003">Cell membrane</keyword>
<dbReference type="InterPro" id="IPR022646">
    <property type="entry name" value="SecD/SecF_CS"/>
</dbReference>
<dbReference type="SUPFAM" id="SSF82866">
    <property type="entry name" value="Multidrug efflux transporter AcrB transmembrane domain"/>
    <property type="match status" value="1"/>
</dbReference>
<keyword evidence="9 11" id="KW-0472">Membrane</keyword>
<dbReference type="NCBIfam" id="TIGR00966">
    <property type="entry name" value="transloc_SecF"/>
    <property type="match status" value="1"/>
</dbReference>
<name>A0A6J7DE79_9ZZZZ</name>
<dbReference type="Gene3D" id="1.20.1640.10">
    <property type="entry name" value="Multidrug efflux transporter AcrB transmembrane domain"/>
    <property type="match status" value="1"/>
</dbReference>
<evidence type="ECO:0000256" key="3">
    <source>
        <dbReference type="ARBA" id="ARBA00022448"/>
    </source>
</evidence>
<dbReference type="PRINTS" id="PR01755">
    <property type="entry name" value="SECFTRNLCASE"/>
</dbReference>
<proteinExistence type="inferred from homology"/>
<dbReference type="PANTHER" id="PTHR30081">
    <property type="entry name" value="PROTEIN-EXPORT MEMBRANE PROTEIN SEC"/>
    <property type="match status" value="1"/>
</dbReference>
<evidence type="ECO:0000256" key="2">
    <source>
        <dbReference type="ARBA" id="ARBA00015792"/>
    </source>
</evidence>
<reference evidence="13" key="1">
    <citation type="submission" date="2020-05" db="EMBL/GenBank/DDBJ databases">
        <authorList>
            <person name="Chiriac C."/>
            <person name="Salcher M."/>
            <person name="Ghai R."/>
            <person name="Kavagutti S V."/>
        </authorList>
    </citation>
    <scope>NUCLEOTIDE SEQUENCE</scope>
</reference>
<dbReference type="HAMAP" id="MF_01464_B">
    <property type="entry name" value="SecF_B"/>
    <property type="match status" value="1"/>
</dbReference>
<dbReference type="InterPro" id="IPR048634">
    <property type="entry name" value="SecD_SecF_C"/>
</dbReference>
<dbReference type="GO" id="GO:0006886">
    <property type="term" value="P:intracellular protein transport"/>
    <property type="evidence" value="ECO:0007669"/>
    <property type="project" value="InterPro"/>
</dbReference>
<dbReference type="Pfam" id="PF07549">
    <property type="entry name" value="Sec_GG"/>
    <property type="match status" value="1"/>
</dbReference>
<keyword evidence="7 11" id="KW-1133">Transmembrane helix</keyword>
<evidence type="ECO:0000313" key="13">
    <source>
        <dbReference type="EMBL" id="CAB4867165.1"/>
    </source>
</evidence>
<keyword evidence="3" id="KW-0813">Transport</keyword>
<protein>
    <recommendedName>
        <fullName evidence="2">Protein translocase subunit SecF</fullName>
    </recommendedName>
</protein>
<evidence type="ECO:0000256" key="7">
    <source>
        <dbReference type="ARBA" id="ARBA00022989"/>
    </source>
</evidence>
<dbReference type="InterPro" id="IPR005665">
    <property type="entry name" value="SecF_bac"/>
</dbReference>
<evidence type="ECO:0000256" key="11">
    <source>
        <dbReference type="SAM" id="Phobius"/>
    </source>
</evidence>
<gene>
    <name evidence="13" type="ORF">UFOPK3376_00605</name>
</gene>
<keyword evidence="6" id="KW-0653">Protein transport</keyword>